<accession>A0A9X3TZD4</accession>
<dbReference type="SUPFAM" id="SSF54593">
    <property type="entry name" value="Glyoxalase/Bleomycin resistance protein/Dihydroxybiphenyl dioxygenase"/>
    <property type="match status" value="1"/>
</dbReference>
<organism evidence="1 2">
    <name type="scientific">Govanella unica</name>
    <dbReference type="NCBI Taxonomy" id="2975056"/>
    <lineage>
        <taxon>Bacteria</taxon>
        <taxon>Pseudomonadati</taxon>
        <taxon>Pseudomonadota</taxon>
        <taxon>Alphaproteobacteria</taxon>
        <taxon>Emcibacterales</taxon>
        <taxon>Govanellaceae</taxon>
        <taxon>Govanella</taxon>
    </lineage>
</organism>
<evidence type="ECO:0000313" key="1">
    <source>
        <dbReference type="EMBL" id="MDA5194242.1"/>
    </source>
</evidence>
<proteinExistence type="predicted"/>
<sequence length="294" mass="31191">MKKLGQIRAVTHAVPSVAMAEVVYTRFLDYRVVDRSAVPASAARSWGAPAMVGRPSITLAPASGEPVFLRFIESPSATDYRALTTHGWNATEILVQDVEMLAAQFAQSPFRIIGPPKGLQRFPMIKAMQVIGPNGECLYFTEVGEGSGLTLPQAQSFVGSVFIVVAGGPDLAAMFDAYAGFTNEIDPPVKTRVQVLSWANDLPPDSEHAHGLIKLGGGTLIELDGYPEKTTARQTPEGELPPGMSIVTFDVDALGDGPWIGPKAPAFLPGDTRQTATFRGAAGELIELIAADAS</sequence>
<name>A0A9X3TZD4_9PROT</name>
<evidence type="ECO:0000313" key="2">
    <source>
        <dbReference type="Proteomes" id="UP001141619"/>
    </source>
</evidence>
<gene>
    <name evidence="1" type="ORF">NYP16_09795</name>
</gene>
<reference evidence="1" key="1">
    <citation type="submission" date="2022-08" db="EMBL/GenBank/DDBJ databases">
        <authorList>
            <person name="Vandamme P."/>
            <person name="Hettiarachchi A."/>
            <person name="Peeters C."/>
            <person name="Cnockaert M."/>
            <person name="Carlier A."/>
        </authorList>
    </citation>
    <scope>NUCLEOTIDE SEQUENCE</scope>
    <source>
        <strain evidence="1">LMG 31809</strain>
    </source>
</reference>
<keyword evidence="2" id="KW-1185">Reference proteome</keyword>
<dbReference type="InterPro" id="IPR029068">
    <property type="entry name" value="Glyas_Bleomycin-R_OHBP_Dase"/>
</dbReference>
<dbReference type="EMBL" id="JANWOI010000003">
    <property type="protein sequence ID" value="MDA5194242.1"/>
    <property type="molecule type" value="Genomic_DNA"/>
</dbReference>
<protein>
    <submittedName>
        <fullName evidence="1">VOC family protein</fullName>
    </submittedName>
</protein>
<reference evidence="1" key="2">
    <citation type="journal article" date="2023" name="Syst. Appl. Microbiol.">
        <title>Govania unica gen. nov., sp. nov., a rare biosphere bacterium that represents a novel family in the class Alphaproteobacteria.</title>
        <authorList>
            <person name="Vandamme P."/>
            <person name="Peeters C."/>
            <person name="Hettiarachchi A."/>
            <person name="Cnockaert M."/>
            <person name="Carlier A."/>
        </authorList>
    </citation>
    <scope>NUCLEOTIDE SEQUENCE</scope>
    <source>
        <strain evidence="1">LMG 31809</strain>
    </source>
</reference>
<comment type="caution">
    <text evidence="1">The sequence shown here is derived from an EMBL/GenBank/DDBJ whole genome shotgun (WGS) entry which is preliminary data.</text>
</comment>
<dbReference type="RefSeq" id="WP_274943946.1">
    <property type="nucleotide sequence ID" value="NZ_JANWOI010000003.1"/>
</dbReference>
<dbReference type="AlphaFoldDB" id="A0A9X3TZD4"/>
<dbReference type="Proteomes" id="UP001141619">
    <property type="component" value="Unassembled WGS sequence"/>
</dbReference>